<dbReference type="Proteomes" id="UP001234178">
    <property type="component" value="Unassembled WGS sequence"/>
</dbReference>
<dbReference type="EMBL" id="JAOYFB010000003">
    <property type="protein sequence ID" value="KAK4009247.1"/>
    <property type="molecule type" value="Genomic_DNA"/>
</dbReference>
<feature type="region of interest" description="Disordered" evidence="1">
    <location>
        <begin position="13"/>
        <end position="86"/>
    </location>
</feature>
<keyword evidence="3" id="KW-1185">Reference proteome</keyword>
<name>A0ABQ9Z8L9_9CRUS</name>
<evidence type="ECO:0000313" key="2">
    <source>
        <dbReference type="EMBL" id="KAK4009247.1"/>
    </source>
</evidence>
<protein>
    <submittedName>
        <fullName evidence="2">Uncharacterized protein</fullName>
    </submittedName>
</protein>
<comment type="caution">
    <text evidence="2">The sequence shown here is derived from an EMBL/GenBank/DDBJ whole genome shotgun (WGS) entry which is preliminary data.</text>
</comment>
<reference evidence="2 3" key="1">
    <citation type="journal article" date="2023" name="Nucleic Acids Res.">
        <title>The hologenome of Daphnia magna reveals possible DNA methylation and microbiome-mediated evolution of the host genome.</title>
        <authorList>
            <person name="Chaturvedi A."/>
            <person name="Li X."/>
            <person name="Dhandapani V."/>
            <person name="Marshall H."/>
            <person name="Kissane S."/>
            <person name="Cuenca-Cambronero M."/>
            <person name="Asole G."/>
            <person name="Calvet F."/>
            <person name="Ruiz-Romero M."/>
            <person name="Marangio P."/>
            <person name="Guigo R."/>
            <person name="Rago D."/>
            <person name="Mirbahai L."/>
            <person name="Eastwood N."/>
            <person name="Colbourne J.K."/>
            <person name="Zhou J."/>
            <person name="Mallon E."/>
            <person name="Orsini L."/>
        </authorList>
    </citation>
    <scope>NUCLEOTIDE SEQUENCE [LARGE SCALE GENOMIC DNA]</scope>
    <source>
        <strain evidence="2">LRV0_1</strain>
    </source>
</reference>
<evidence type="ECO:0000256" key="1">
    <source>
        <dbReference type="SAM" id="MobiDB-lite"/>
    </source>
</evidence>
<accession>A0ABQ9Z8L9</accession>
<feature type="compositionally biased region" description="Low complexity" evidence="1">
    <location>
        <begin position="13"/>
        <end position="22"/>
    </location>
</feature>
<sequence length="116" mass="12530">MPDPACPADLVRLLGTTPTGPTQGRRSIGFGRASSDGPSSAKKCPVVASSATPSFRSASPVRPSAVPQQSPYNPTRRRNDVSQTMSSRRDWLTYHNTITYVPPMTSLSRIFPLVLD</sequence>
<gene>
    <name evidence="2" type="ORF">OUZ56_018363</name>
</gene>
<proteinExistence type="predicted"/>
<evidence type="ECO:0000313" key="3">
    <source>
        <dbReference type="Proteomes" id="UP001234178"/>
    </source>
</evidence>
<organism evidence="2 3">
    <name type="scientific">Daphnia magna</name>
    <dbReference type="NCBI Taxonomy" id="35525"/>
    <lineage>
        <taxon>Eukaryota</taxon>
        <taxon>Metazoa</taxon>
        <taxon>Ecdysozoa</taxon>
        <taxon>Arthropoda</taxon>
        <taxon>Crustacea</taxon>
        <taxon>Branchiopoda</taxon>
        <taxon>Diplostraca</taxon>
        <taxon>Cladocera</taxon>
        <taxon>Anomopoda</taxon>
        <taxon>Daphniidae</taxon>
        <taxon>Daphnia</taxon>
    </lineage>
</organism>